<protein>
    <recommendedName>
        <fullName evidence="3">Thioesterase domain-containing protein</fullName>
    </recommendedName>
</protein>
<dbReference type="AlphaFoldDB" id="A0A918C7L9"/>
<dbReference type="Gene3D" id="3.10.129.10">
    <property type="entry name" value="Hotdog Thioesterase"/>
    <property type="match status" value="1"/>
</dbReference>
<comment type="caution">
    <text evidence="4">The sequence shown here is derived from an EMBL/GenBank/DDBJ whole genome shotgun (WGS) entry which is preliminary data.</text>
</comment>
<accession>A0A918C7L9</accession>
<evidence type="ECO:0000256" key="2">
    <source>
        <dbReference type="SAM" id="MobiDB-lite"/>
    </source>
</evidence>
<dbReference type="Proteomes" id="UP000658320">
    <property type="component" value="Unassembled WGS sequence"/>
</dbReference>
<evidence type="ECO:0000313" key="4">
    <source>
        <dbReference type="EMBL" id="GGR09214.1"/>
    </source>
</evidence>
<keyword evidence="1" id="KW-0378">Hydrolase</keyword>
<evidence type="ECO:0000259" key="3">
    <source>
        <dbReference type="Pfam" id="PF03061"/>
    </source>
</evidence>
<dbReference type="PANTHER" id="PTHR42856">
    <property type="entry name" value="ACYL-COENZYME A THIOESTERASE PAAI"/>
    <property type="match status" value="1"/>
</dbReference>
<dbReference type="SUPFAM" id="SSF54637">
    <property type="entry name" value="Thioesterase/thiol ester dehydrase-isomerase"/>
    <property type="match status" value="1"/>
</dbReference>
<dbReference type="NCBIfam" id="TIGR00369">
    <property type="entry name" value="unchar_dom_1"/>
    <property type="match status" value="1"/>
</dbReference>
<dbReference type="PANTHER" id="PTHR42856:SF1">
    <property type="entry name" value="ACYL-COENZYME A THIOESTERASE PAAI"/>
    <property type="match status" value="1"/>
</dbReference>
<feature type="region of interest" description="Disordered" evidence="2">
    <location>
        <begin position="153"/>
        <end position="200"/>
    </location>
</feature>
<dbReference type="RefSeq" id="WP_229910949.1">
    <property type="nucleotide sequence ID" value="NZ_BMSX01000005.1"/>
</dbReference>
<keyword evidence="5" id="KW-1185">Reference proteome</keyword>
<dbReference type="InterPro" id="IPR029069">
    <property type="entry name" value="HotDog_dom_sf"/>
</dbReference>
<dbReference type="EMBL" id="BMSX01000005">
    <property type="protein sequence ID" value="GGR09214.1"/>
    <property type="molecule type" value="Genomic_DNA"/>
</dbReference>
<dbReference type="InterPro" id="IPR052723">
    <property type="entry name" value="Acyl-CoA_thioesterase_PaaI"/>
</dbReference>
<sequence>MTPDLFPSDGHRDDAGRVTDGQVAKSVRHMLSEDRTRELLGIQVDSAAEGRARARMRVRPDMVNGHAIVHGGLVFALADTTFACAVNSFGPPVVTASADIAFRRPGHLGDDLIAEAVTRSWQGRSVICEVTVRRGDDVIAEFRGRGVRIVVADGKPAEGSDPVPGGLSGRAGHEEHRARPAGADTDAVDGPAVPGHAPGR</sequence>
<dbReference type="CDD" id="cd03443">
    <property type="entry name" value="PaaI_thioesterase"/>
    <property type="match status" value="1"/>
</dbReference>
<evidence type="ECO:0000313" key="5">
    <source>
        <dbReference type="Proteomes" id="UP000658320"/>
    </source>
</evidence>
<gene>
    <name evidence="4" type="ORF">GCM10010251_26190</name>
</gene>
<reference evidence="4" key="1">
    <citation type="journal article" date="2014" name="Int. J. Syst. Evol. Microbiol.">
        <title>Complete genome sequence of Corynebacterium casei LMG S-19264T (=DSM 44701T), isolated from a smear-ripened cheese.</title>
        <authorList>
            <consortium name="US DOE Joint Genome Institute (JGI-PGF)"/>
            <person name="Walter F."/>
            <person name="Albersmeier A."/>
            <person name="Kalinowski J."/>
            <person name="Ruckert C."/>
        </authorList>
    </citation>
    <scope>NUCLEOTIDE SEQUENCE</scope>
    <source>
        <strain evidence="4">JCM 4346</strain>
    </source>
</reference>
<dbReference type="GO" id="GO:0016289">
    <property type="term" value="F:acyl-CoA hydrolase activity"/>
    <property type="evidence" value="ECO:0007669"/>
    <property type="project" value="UniProtKB-ARBA"/>
</dbReference>
<dbReference type="InterPro" id="IPR003736">
    <property type="entry name" value="PAAI_dom"/>
</dbReference>
<evidence type="ECO:0000256" key="1">
    <source>
        <dbReference type="ARBA" id="ARBA00022801"/>
    </source>
</evidence>
<proteinExistence type="predicted"/>
<feature type="domain" description="Thioesterase" evidence="3">
    <location>
        <begin position="67"/>
        <end position="138"/>
    </location>
</feature>
<dbReference type="InterPro" id="IPR006683">
    <property type="entry name" value="Thioestr_dom"/>
</dbReference>
<name>A0A918C7L9_9ACTN</name>
<reference evidence="4" key="2">
    <citation type="submission" date="2020-09" db="EMBL/GenBank/DDBJ databases">
        <authorList>
            <person name="Sun Q."/>
            <person name="Ohkuma M."/>
        </authorList>
    </citation>
    <scope>NUCLEOTIDE SEQUENCE</scope>
    <source>
        <strain evidence="4">JCM 4346</strain>
    </source>
</reference>
<dbReference type="Pfam" id="PF03061">
    <property type="entry name" value="4HBT"/>
    <property type="match status" value="1"/>
</dbReference>
<organism evidence="4 5">
    <name type="scientific">Streptomyces aurantiogriseus</name>
    <dbReference type="NCBI Taxonomy" id="66870"/>
    <lineage>
        <taxon>Bacteria</taxon>
        <taxon>Bacillati</taxon>
        <taxon>Actinomycetota</taxon>
        <taxon>Actinomycetes</taxon>
        <taxon>Kitasatosporales</taxon>
        <taxon>Streptomycetaceae</taxon>
        <taxon>Streptomyces</taxon>
    </lineage>
</organism>